<dbReference type="KEGG" id="msei:MSEDJ_51900"/>
<organism evidence="1 2">
    <name type="scientific">Mycolicibacterium sediminis</name>
    <dbReference type="NCBI Taxonomy" id="1286180"/>
    <lineage>
        <taxon>Bacteria</taxon>
        <taxon>Bacillati</taxon>
        <taxon>Actinomycetota</taxon>
        <taxon>Actinomycetes</taxon>
        <taxon>Mycobacteriales</taxon>
        <taxon>Mycobacteriaceae</taxon>
        <taxon>Mycolicibacterium</taxon>
    </lineage>
</organism>
<proteinExistence type="predicted"/>
<name>A0A7I7QXL9_9MYCO</name>
<dbReference type="Proteomes" id="UP000467193">
    <property type="component" value="Chromosome"/>
</dbReference>
<dbReference type="AlphaFoldDB" id="A0A7I7QXL9"/>
<gene>
    <name evidence="1" type="ORF">MSEDJ_51900</name>
</gene>
<reference evidence="1 2" key="1">
    <citation type="journal article" date="2019" name="Emerg. Microbes Infect.">
        <title>Comprehensive subspecies identification of 175 nontuberculous mycobacteria species based on 7547 genomic profiles.</title>
        <authorList>
            <person name="Matsumoto Y."/>
            <person name="Kinjo T."/>
            <person name="Motooka D."/>
            <person name="Nabeya D."/>
            <person name="Jung N."/>
            <person name="Uechi K."/>
            <person name="Horii T."/>
            <person name="Iida T."/>
            <person name="Fujita J."/>
            <person name="Nakamura S."/>
        </authorList>
    </citation>
    <scope>NUCLEOTIDE SEQUENCE [LARGE SCALE GENOMIC DNA]</scope>
    <source>
        <strain evidence="1 2">JCM 17899</strain>
    </source>
</reference>
<dbReference type="SUPFAM" id="SSF51445">
    <property type="entry name" value="(Trans)glycosidases"/>
    <property type="match status" value="1"/>
</dbReference>
<protein>
    <recommendedName>
        <fullName evidence="3">Beta-mannosidase</fullName>
    </recommendedName>
</protein>
<accession>A0A7I7QXL9</accession>
<dbReference type="EMBL" id="AP022588">
    <property type="protein sequence ID" value="BBY31094.1"/>
    <property type="molecule type" value="Genomic_DNA"/>
</dbReference>
<dbReference type="Gene3D" id="3.20.20.80">
    <property type="entry name" value="Glycosidases"/>
    <property type="match status" value="1"/>
</dbReference>
<evidence type="ECO:0008006" key="3">
    <source>
        <dbReference type="Google" id="ProtNLM"/>
    </source>
</evidence>
<evidence type="ECO:0000313" key="2">
    <source>
        <dbReference type="Proteomes" id="UP000467193"/>
    </source>
</evidence>
<evidence type="ECO:0000313" key="1">
    <source>
        <dbReference type="EMBL" id="BBY31094.1"/>
    </source>
</evidence>
<sequence>MLSVGLLVIALGCGSNSPGRLHTRGGAAGDDPQHRLGVHGTSLTLDGKPWWPIGINAYQLGTDWKINAGCGAEVDLERYFGSLPSGSLSRVNVYSAFAVNKHTGQLDFSRLDAIFAAAERHDQLLIGVLTGGDGGCENDYFKNEDWYRSGWRSEVSHGLPMPFEAWLNVAVQRWSSSPALAGWTPVGEPEPSSCTDASCTWQTRLCPPDAALVLRTFFDEVGSRIRSLDRDVLTFSGHTGGSQCGSAADEYQMVAASAGIDVVEYHFYEASDYVPGNPRDGLRRRVEQARAVNKPLLVAEIGVAAGACNTLEDRRREVSSLVTAARTHGAAGVMFWSYVPDPRLDQCTFDIGPDDPLLDMVGTGA</sequence>
<dbReference type="InterPro" id="IPR017853">
    <property type="entry name" value="GH"/>
</dbReference>
<keyword evidence="2" id="KW-1185">Reference proteome</keyword>